<dbReference type="GO" id="GO:0045454">
    <property type="term" value="P:cell redox homeostasis"/>
    <property type="evidence" value="ECO:0007669"/>
    <property type="project" value="InterPro"/>
</dbReference>
<evidence type="ECO:0000256" key="5">
    <source>
        <dbReference type="RuleBase" id="RU364065"/>
    </source>
</evidence>
<gene>
    <name evidence="7" type="ORF">DFP90_10916</name>
</gene>
<dbReference type="PRINTS" id="PR00160">
    <property type="entry name" value="GLUTAREDOXIN"/>
</dbReference>
<dbReference type="GO" id="GO:0005737">
    <property type="term" value="C:cytoplasm"/>
    <property type="evidence" value="ECO:0007669"/>
    <property type="project" value="TreeGrafter"/>
</dbReference>
<organism evidence="7 8">
    <name type="scientific">Aestuariispira insulae</name>
    <dbReference type="NCBI Taxonomy" id="1461337"/>
    <lineage>
        <taxon>Bacteria</taxon>
        <taxon>Pseudomonadati</taxon>
        <taxon>Pseudomonadota</taxon>
        <taxon>Alphaproteobacteria</taxon>
        <taxon>Rhodospirillales</taxon>
        <taxon>Kiloniellaceae</taxon>
        <taxon>Aestuariispira</taxon>
    </lineage>
</organism>
<comment type="function">
    <text evidence="1 5">Has a glutathione-disulfide oxidoreductase activity in the presence of NADPH and glutathione reductase. Reduces low molecular weight disulfides and proteins.</text>
</comment>
<dbReference type="GO" id="GO:0034599">
    <property type="term" value="P:cellular response to oxidative stress"/>
    <property type="evidence" value="ECO:0007669"/>
    <property type="project" value="TreeGrafter"/>
</dbReference>
<evidence type="ECO:0000256" key="2">
    <source>
        <dbReference type="ARBA" id="ARBA00007787"/>
    </source>
</evidence>
<keyword evidence="8" id="KW-1185">Reference proteome</keyword>
<dbReference type="Pfam" id="PF00462">
    <property type="entry name" value="Glutaredoxin"/>
    <property type="match status" value="1"/>
</dbReference>
<dbReference type="GO" id="GO:0015038">
    <property type="term" value="F:glutathione disulfide oxidoreductase activity"/>
    <property type="evidence" value="ECO:0007669"/>
    <property type="project" value="UniProtKB-UniRule"/>
</dbReference>
<feature type="domain" description="Glutaredoxin" evidence="6">
    <location>
        <begin position="5"/>
        <end position="65"/>
    </location>
</feature>
<evidence type="ECO:0000256" key="4">
    <source>
        <dbReference type="ARBA" id="ARBA00022982"/>
    </source>
</evidence>
<evidence type="ECO:0000256" key="3">
    <source>
        <dbReference type="ARBA" id="ARBA00022448"/>
    </source>
</evidence>
<dbReference type="InterPro" id="IPR036249">
    <property type="entry name" value="Thioredoxin-like_sf"/>
</dbReference>
<evidence type="ECO:0000259" key="6">
    <source>
        <dbReference type="Pfam" id="PF00462"/>
    </source>
</evidence>
<evidence type="ECO:0000313" key="7">
    <source>
        <dbReference type="EMBL" id="RED47652.1"/>
    </source>
</evidence>
<dbReference type="InterPro" id="IPR002109">
    <property type="entry name" value="Glutaredoxin"/>
</dbReference>
<keyword evidence="4 5" id="KW-0249">Electron transport</keyword>
<sequence>MMALVEVYARPMCGFCHQAKKLLDSKGIAYTEYDIWAEGQRKAEMVQRANGRTTVPQIFINDNHIGGCDDLMALERTGKLDQLLGDAA</sequence>
<reference evidence="7 8" key="1">
    <citation type="submission" date="2018-07" db="EMBL/GenBank/DDBJ databases">
        <title>Genomic Encyclopedia of Type Strains, Phase III (KMG-III): the genomes of soil and plant-associated and newly described type strains.</title>
        <authorList>
            <person name="Whitman W."/>
        </authorList>
    </citation>
    <scope>NUCLEOTIDE SEQUENCE [LARGE SCALE GENOMIC DNA]</scope>
    <source>
        <strain evidence="7 8">CECT 8488</strain>
    </source>
</reference>
<keyword evidence="5" id="KW-0676">Redox-active center</keyword>
<comment type="similarity">
    <text evidence="2 5">Belongs to the glutaredoxin family.</text>
</comment>
<dbReference type="RefSeq" id="WP_342767810.1">
    <property type="nucleotide sequence ID" value="NZ_QRDW01000009.1"/>
</dbReference>
<dbReference type="NCBIfam" id="TIGR02181">
    <property type="entry name" value="GRX_bact"/>
    <property type="match status" value="1"/>
</dbReference>
<dbReference type="InterPro" id="IPR014025">
    <property type="entry name" value="Glutaredoxin_subgr"/>
</dbReference>
<comment type="caution">
    <text evidence="7">The sequence shown here is derived from an EMBL/GenBank/DDBJ whole genome shotgun (WGS) entry which is preliminary data.</text>
</comment>
<dbReference type="AlphaFoldDB" id="A0A3D9HDV1"/>
<accession>A0A3D9HDV1</accession>
<keyword evidence="3 5" id="KW-0813">Transport</keyword>
<dbReference type="PROSITE" id="PS51354">
    <property type="entry name" value="GLUTAREDOXIN_2"/>
    <property type="match status" value="1"/>
</dbReference>
<keyword evidence="5" id="KW-0963">Cytoplasm</keyword>
<dbReference type="CDD" id="cd03418">
    <property type="entry name" value="GRX_GRXb_1_3_like"/>
    <property type="match status" value="1"/>
</dbReference>
<dbReference type="InterPro" id="IPR011900">
    <property type="entry name" value="GRX_bact"/>
</dbReference>
<dbReference type="Proteomes" id="UP000256845">
    <property type="component" value="Unassembled WGS sequence"/>
</dbReference>
<dbReference type="EMBL" id="QRDW01000009">
    <property type="protein sequence ID" value="RED47652.1"/>
    <property type="molecule type" value="Genomic_DNA"/>
</dbReference>
<protein>
    <recommendedName>
        <fullName evidence="5">Glutaredoxin</fullName>
    </recommendedName>
</protein>
<name>A0A3D9HDV1_9PROT</name>
<dbReference type="PANTHER" id="PTHR45694:SF18">
    <property type="entry name" value="GLUTAREDOXIN-1-RELATED"/>
    <property type="match status" value="1"/>
</dbReference>
<dbReference type="PANTHER" id="PTHR45694">
    <property type="entry name" value="GLUTAREDOXIN 2"/>
    <property type="match status" value="1"/>
</dbReference>
<evidence type="ECO:0000313" key="8">
    <source>
        <dbReference type="Proteomes" id="UP000256845"/>
    </source>
</evidence>
<dbReference type="Gene3D" id="3.40.30.10">
    <property type="entry name" value="Glutaredoxin"/>
    <property type="match status" value="1"/>
</dbReference>
<proteinExistence type="inferred from homology"/>
<evidence type="ECO:0000256" key="1">
    <source>
        <dbReference type="ARBA" id="ARBA00002549"/>
    </source>
</evidence>
<dbReference type="SUPFAM" id="SSF52833">
    <property type="entry name" value="Thioredoxin-like"/>
    <property type="match status" value="1"/>
</dbReference>